<proteinExistence type="predicted"/>
<sequence>MPKIAKELLEDPEIKVWYDEYCEESRIAGSMSYGKEMFQHREKSVKAFNKIEEILEKRKK</sequence>
<accession>A0A0G0JU75</accession>
<comment type="caution">
    <text evidence="1">The sequence shown here is derived from an EMBL/GenBank/DDBJ whole genome shotgun (WGS) entry which is preliminary data.</text>
</comment>
<dbReference type="AlphaFoldDB" id="A0A0G0JU75"/>
<name>A0A0G0JU75_9BACT</name>
<evidence type="ECO:0000313" key="2">
    <source>
        <dbReference type="Proteomes" id="UP000034022"/>
    </source>
</evidence>
<gene>
    <name evidence="1" type="ORF">US91_C0006G0051</name>
</gene>
<evidence type="ECO:0008006" key="3">
    <source>
        <dbReference type="Google" id="ProtNLM"/>
    </source>
</evidence>
<evidence type="ECO:0000313" key="1">
    <source>
        <dbReference type="EMBL" id="KKQ70212.1"/>
    </source>
</evidence>
<organism evidence="1 2">
    <name type="scientific">Candidatus Falkowbacteria bacterium GW2011_GWE1_38_31</name>
    <dbReference type="NCBI Taxonomy" id="1618638"/>
    <lineage>
        <taxon>Bacteria</taxon>
        <taxon>Candidatus Falkowiibacteriota</taxon>
    </lineage>
</organism>
<dbReference type="EMBL" id="LBUU01000006">
    <property type="protein sequence ID" value="KKQ70212.1"/>
    <property type="molecule type" value="Genomic_DNA"/>
</dbReference>
<dbReference type="Proteomes" id="UP000034022">
    <property type="component" value="Unassembled WGS sequence"/>
</dbReference>
<reference evidence="1 2" key="1">
    <citation type="journal article" date="2015" name="Nature">
        <title>rRNA introns, odd ribosomes, and small enigmatic genomes across a large radiation of phyla.</title>
        <authorList>
            <person name="Brown C.T."/>
            <person name="Hug L.A."/>
            <person name="Thomas B.C."/>
            <person name="Sharon I."/>
            <person name="Castelle C.J."/>
            <person name="Singh A."/>
            <person name="Wilkins M.J."/>
            <person name="Williams K.H."/>
            <person name="Banfield J.F."/>
        </authorList>
    </citation>
    <scope>NUCLEOTIDE SEQUENCE [LARGE SCALE GENOMIC DNA]</scope>
</reference>
<protein>
    <recommendedName>
        <fullName evidence="3">HEPN domain-containing protein</fullName>
    </recommendedName>
</protein>